<feature type="binding site" evidence="6">
    <location>
        <position position="160"/>
    </location>
    <ligand>
        <name>Zn(2+)</name>
        <dbReference type="ChEBI" id="CHEBI:29105"/>
    </ligand>
</feature>
<comment type="function">
    <text evidence="7">Reversible hydration of carbon dioxide.</text>
</comment>
<evidence type="ECO:0000256" key="4">
    <source>
        <dbReference type="ARBA" id="ARBA00023239"/>
    </source>
</evidence>
<keyword evidence="4 7" id="KW-0456">Lyase</keyword>
<evidence type="ECO:0000256" key="1">
    <source>
        <dbReference type="ARBA" id="ARBA00006217"/>
    </source>
</evidence>
<comment type="similarity">
    <text evidence="1 7">Belongs to the beta-class carbonic anhydrase family.</text>
</comment>
<protein>
    <recommendedName>
        <fullName evidence="2 7">Carbonic anhydrase</fullName>
        <ecNumber evidence="2 7">4.2.1.1</ecNumber>
    </recommendedName>
    <alternativeName>
        <fullName evidence="7">Carbonate dehydratase</fullName>
    </alternativeName>
</protein>
<dbReference type="Gene3D" id="3.40.1050.10">
    <property type="entry name" value="Carbonic anhydrase"/>
    <property type="match status" value="1"/>
</dbReference>
<dbReference type="PANTHER" id="PTHR11002:SF79">
    <property type="entry name" value="CARBONIC ANHYDRASE 2"/>
    <property type="match status" value="1"/>
</dbReference>
<gene>
    <name evidence="8" type="ORF">EGYM00163_LOCUS23679</name>
</gene>
<dbReference type="AlphaFoldDB" id="A0A7S4FS81"/>
<comment type="cofactor">
    <cofactor evidence="6">
        <name>Zn(2+)</name>
        <dbReference type="ChEBI" id="CHEBI:29105"/>
    </cofactor>
    <text evidence="6">Binds 1 zinc ion per subunit.</text>
</comment>
<dbReference type="GO" id="GO:0004089">
    <property type="term" value="F:carbonate dehydratase activity"/>
    <property type="evidence" value="ECO:0007669"/>
    <property type="project" value="UniProtKB-UniRule"/>
</dbReference>
<dbReference type="SMART" id="SM00947">
    <property type="entry name" value="Pro_CA"/>
    <property type="match status" value="1"/>
</dbReference>
<evidence type="ECO:0000256" key="7">
    <source>
        <dbReference type="RuleBase" id="RU003956"/>
    </source>
</evidence>
<organism evidence="8">
    <name type="scientific">Eutreptiella gymnastica</name>
    <dbReference type="NCBI Taxonomy" id="73025"/>
    <lineage>
        <taxon>Eukaryota</taxon>
        <taxon>Discoba</taxon>
        <taxon>Euglenozoa</taxon>
        <taxon>Euglenida</taxon>
        <taxon>Spirocuta</taxon>
        <taxon>Euglenophyceae</taxon>
        <taxon>Eutreptiales</taxon>
        <taxon>Eutreptiaceae</taxon>
        <taxon>Eutreptiella</taxon>
    </lineage>
</organism>
<dbReference type="Pfam" id="PF00484">
    <property type="entry name" value="Pro_CA"/>
    <property type="match status" value="1"/>
</dbReference>
<feature type="binding site" evidence="6">
    <location>
        <position position="216"/>
    </location>
    <ligand>
        <name>Zn(2+)</name>
        <dbReference type="ChEBI" id="CHEBI:29105"/>
    </ligand>
</feature>
<evidence type="ECO:0000256" key="3">
    <source>
        <dbReference type="ARBA" id="ARBA00022833"/>
    </source>
</evidence>
<evidence type="ECO:0000256" key="5">
    <source>
        <dbReference type="ARBA" id="ARBA00048348"/>
    </source>
</evidence>
<feature type="binding site" evidence="6">
    <location>
        <position position="213"/>
    </location>
    <ligand>
        <name>Zn(2+)</name>
        <dbReference type="ChEBI" id="CHEBI:29105"/>
    </ligand>
</feature>
<comment type="catalytic activity">
    <reaction evidence="5 7">
        <text>hydrogencarbonate + H(+) = CO2 + H2O</text>
        <dbReference type="Rhea" id="RHEA:10748"/>
        <dbReference type="ChEBI" id="CHEBI:15377"/>
        <dbReference type="ChEBI" id="CHEBI:15378"/>
        <dbReference type="ChEBI" id="CHEBI:16526"/>
        <dbReference type="ChEBI" id="CHEBI:17544"/>
        <dbReference type="EC" id="4.2.1.1"/>
    </reaction>
</comment>
<accession>A0A7S4FS81</accession>
<sequence length="321" mass="35373">MAALGVLAGVTIASRAARPAQSDTEFDITSPKRQVSGKKLAGDAKNAARMTMYNMVNSPEMFDELKKIAKGSSMEEMARMSHAKSEDSELSQKQSMDEIMVRSQEYQRKRKERKPHDVLLDLQRGNGRFWMGFAQRPELNAMERRALIIAQAPSVAILGCSDSRVPVEIIFDQGLGDIFTVRNAGNMLEKATHGSIEYAIQHLEVKVVMVLGHEGCGAVKGALTMSHEAIAKEPSQLQFVLKSIKANLPEAELQKVTDARARDREAVVANTTVQMKQLLENPIVKCRVEQGTLLVCGAFYEITSGIVDFFSMGRNGMIEGI</sequence>
<evidence type="ECO:0000313" key="8">
    <source>
        <dbReference type="EMBL" id="CAE0812529.1"/>
    </source>
</evidence>
<keyword evidence="3 6" id="KW-0862">Zinc</keyword>
<dbReference type="PANTHER" id="PTHR11002">
    <property type="entry name" value="CARBONIC ANHYDRASE"/>
    <property type="match status" value="1"/>
</dbReference>
<dbReference type="InterPro" id="IPR015892">
    <property type="entry name" value="Carbonic_anhydrase_CS"/>
</dbReference>
<dbReference type="EC" id="4.2.1.1" evidence="2 7"/>
<keyword evidence="6" id="KW-0479">Metal-binding</keyword>
<dbReference type="InterPro" id="IPR036874">
    <property type="entry name" value="Carbonic_anhydrase_sf"/>
</dbReference>
<dbReference type="GO" id="GO:0008270">
    <property type="term" value="F:zinc ion binding"/>
    <property type="evidence" value="ECO:0007669"/>
    <property type="project" value="UniProtKB-UniRule"/>
</dbReference>
<reference evidence="8" key="1">
    <citation type="submission" date="2021-01" db="EMBL/GenBank/DDBJ databases">
        <authorList>
            <person name="Corre E."/>
            <person name="Pelletier E."/>
            <person name="Niang G."/>
            <person name="Scheremetjew M."/>
            <person name="Finn R."/>
            <person name="Kale V."/>
            <person name="Holt S."/>
            <person name="Cochrane G."/>
            <person name="Meng A."/>
            <person name="Brown T."/>
            <person name="Cohen L."/>
        </authorList>
    </citation>
    <scope>NUCLEOTIDE SEQUENCE</scope>
    <source>
        <strain evidence="8">CCMP1594</strain>
    </source>
</reference>
<evidence type="ECO:0000256" key="6">
    <source>
        <dbReference type="PIRSR" id="PIRSR601765-1"/>
    </source>
</evidence>
<feature type="binding site" evidence="6">
    <location>
        <position position="162"/>
    </location>
    <ligand>
        <name>Zn(2+)</name>
        <dbReference type="ChEBI" id="CHEBI:29105"/>
    </ligand>
</feature>
<name>A0A7S4FS81_9EUGL</name>
<dbReference type="SUPFAM" id="SSF53056">
    <property type="entry name" value="beta-carbonic anhydrase, cab"/>
    <property type="match status" value="1"/>
</dbReference>
<proteinExistence type="inferred from homology"/>
<dbReference type="PROSITE" id="PS00705">
    <property type="entry name" value="PROK_CO2_ANHYDRASE_2"/>
    <property type="match status" value="1"/>
</dbReference>
<dbReference type="EMBL" id="HBJA01067280">
    <property type="protein sequence ID" value="CAE0812529.1"/>
    <property type="molecule type" value="Transcribed_RNA"/>
</dbReference>
<dbReference type="GO" id="GO:0015976">
    <property type="term" value="P:carbon utilization"/>
    <property type="evidence" value="ECO:0007669"/>
    <property type="project" value="InterPro"/>
</dbReference>
<evidence type="ECO:0000256" key="2">
    <source>
        <dbReference type="ARBA" id="ARBA00012925"/>
    </source>
</evidence>
<dbReference type="InterPro" id="IPR001765">
    <property type="entry name" value="Carbonic_anhydrase"/>
</dbReference>